<dbReference type="SUPFAM" id="SSF48452">
    <property type="entry name" value="TPR-like"/>
    <property type="match status" value="2"/>
</dbReference>
<feature type="domain" description="NB-ARC" evidence="1">
    <location>
        <begin position="82"/>
        <end position="235"/>
    </location>
</feature>
<dbReference type="OrthoDB" id="626167at2759"/>
<evidence type="ECO:0000313" key="3">
    <source>
        <dbReference type="Proteomes" id="UP000777438"/>
    </source>
</evidence>
<gene>
    <name evidence="2" type="ORF">B0T10DRAFT_557447</name>
</gene>
<dbReference type="Pfam" id="PF13374">
    <property type="entry name" value="TPR_10"/>
    <property type="match status" value="2"/>
</dbReference>
<evidence type="ECO:0000313" key="2">
    <source>
        <dbReference type="EMBL" id="KAH6895215.1"/>
    </source>
</evidence>
<dbReference type="AlphaFoldDB" id="A0A9P8WAY2"/>
<dbReference type="InterPro" id="IPR011990">
    <property type="entry name" value="TPR-like_helical_dom_sf"/>
</dbReference>
<dbReference type="PANTHER" id="PTHR46082">
    <property type="entry name" value="ATP/GTP-BINDING PROTEIN-RELATED"/>
    <property type="match status" value="1"/>
</dbReference>
<name>A0A9P8WAY2_9HYPO</name>
<dbReference type="Pfam" id="PF00931">
    <property type="entry name" value="NB-ARC"/>
    <property type="match status" value="1"/>
</dbReference>
<proteinExistence type="predicted"/>
<dbReference type="Pfam" id="PF13424">
    <property type="entry name" value="TPR_12"/>
    <property type="match status" value="1"/>
</dbReference>
<keyword evidence="2" id="KW-0378">Hydrolase</keyword>
<dbReference type="EMBL" id="JAGPYM010000004">
    <property type="protein sequence ID" value="KAH6895215.1"/>
    <property type="molecule type" value="Genomic_DNA"/>
</dbReference>
<dbReference type="Gene3D" id="1.25.40.10">
    <property type="entry name" value="Tetratricopeptide repeat domain"/>
    <property type="match status" value="2"/>
</dbReference>
<dbReference type="PANTHER" id="PTHR46082:SF6">
    <property type="entry name" value="AAA+ ATPASE DOMAIN-CONTAINING PROTEIN-RELATED"/>
    <property type="match status" value="1"/>
</dbReference>
<protein>
    <submittedName>
        <fullName evidence="2">P-loop containing nucleoside triphosphate hydrolase protein</fullName>
    </submittedName>
</protein>
<evidence type="ECO:0000259" key="1">
    <source>
        <dbReference type="Pfam" id="PF00931"/>
    </source>
</evidence>
<dbReference type="Gene3D" id="3.40.50.300">
    <property type="entry name" value="P-loop containing nucleotide triphosphate hydrolases"/>
    <property type="match status" value="1"/>
</dbReference>
<dbReference type="GO" id="GO:0043531">
    <property type="term" value="F:ADP binding"/>
    <property type="evidence" value="ECO:0007669"/>
    <property type="project" value="InterPro"/>
</dbReference>
<accession>A0A9P8WAY2</accession>
<dbReference type="NCBIfam" id="NF040586">
    <property type="entry name" value="FxSxx_TPR"/>
    <property type="match status" value="1"/>
</dbReference>
<reference evidence="2 3" key="1">
    <citation type="journal article" date="2021" name="Nat. Commun.">
        <title>Genetic determinants of endophytism in the Arabidopsis root mycobiome.</title>
        <authorList>
            <person name="Mesny F."/>
            <person name="Miyauchi S."/>
            <person name="Thiergart T."/>
            <person name="Pickel B."/>
            <person name="Atanasova L."/>
            <person name="Karlsson M."/>
            <person name="Huettel B."/>
            <person name="Barry K.W."/>
            <person name="Haridas S."/>
            <person name="Chen C."/>
            <person name="Bauer D."/>
            <person name="Andreopoulos W."/>
            <person name="Pangilinan J."/>
            <person name="LaButti K."/>
            <person name="Riley R."/>
            <person name="Lipzen A."/>
            <person name="Clum A."/>
            <person name="Drula E."/>
            <person name="Henrissat B."/>
            <person name="Kohler A."/>
            <person name="Grigoriev I.V."/>
            <person name="Martin F.M."/>
            <person name="Hacquard S."/>
        </authorList>
    </citation>
    <scope>NUCLEOTIDE SEQUENCE [LARGE SCALE GENOMIC DNA]</scope>
    <source>
        <strain evidence="2 3">MPI-CAGE-CH-0241</strain>
    </source>
</reference>
<dbReference type="InterPro" id="IPR053137">
    <property type="entry name" value="NLR-like"/>
</dbReference>
<dbReference type="Proteomes" id="UP000777438">
    <property type="component" value="Unassembled WGS sequence"/>
</dbReference>
<keyword evidence="3" id="KW-1185">Reference proteome</keyword>
<dbReference type="InterPro" id="IPR027417">
    <property type="entry name" value="P-loop_NTPase"/>
</dbReference>
<comment type="caution">
    <text evidence="2">The sequence shown here is derived from an EMBL/GenBank/DDBJ whole genome shotgun (WGS) entry which is preliminary data.</text>
</comment>
<organism evidence="2 3">
    <name type="scientific">Thelonectria olida</name>
    <dbReference type="NCBI Taxonomy" id="1576542"/>
    <lineage>
        <taxon>Eukaryota</taxon>
        <taxon>Fungi</taxon>
        <taxon>Dikarya</taxon>
        <taxon>Ascomycota</taxon>
        <taxon>Pezizomycotina</taxon>
        <taxon>Sordariomycetes</taxon>
        <taxon>Hypocreomycetidae</taxon>
        <taxon>Hypocreales</taxon>
        <taxon>Nectriaceae</taxon>
        <taxon>Thelonectria</taxon>
    </lineage>
</organism>
<dbReference type="SUPFAM" id="SSF52540">
    <property type="entry name" value="P-loop containing nucleoside triphosphate hydrolases"/>
    <property type="match status" value="1"/>
</dbReference>
<sequence length="791" mass="89116">MDPSPHFHGSVTGHNTIAATHASHGGVNNFYFNGQAAAPGPLQPSASRKPLSTVPFPPDTNFVGRPDILDWISERLASPGARAALVGLGGIGKSQIAIHYAHQVRDQSPHKHVFWVHASSEERFKQDYQLIANRLELPGRSDPNTNVLRLVFEWLSMEENGLWEIILDNADDANVLFSTAQAPLASFLPKSRNGLILVTSRNKDTANRLVGDDRNIYKVQPMEHYQASQLLRDKLGETCDQSLASELLSSLDYMPLAITHAAAFINNRAPDMSVARYLEEFRSSDKKKESLLRKEVGDLRRDESASSSIIKTWQMTFEKIRHEDPSASDLLIFMSLFNPHGIPGFSLRGYMRHCKGSEDDIDDDIDVLFQYSLVTKTDSDMFEMHMLVQLCTKAWLSTFGNTQEWDQRFLQVMAAVYPKGYPEDIAVCQVLEPHLDGLLAGEPIDMTHMERLANLLLKTGRYRCFRGRNNEAEKMIRRSLQLKESLVGEWHPDTLDALHWRAVSLNLTSGFREAEQICRQAYDISVRILGRQHETSFRFLLQLASSLISKGDFIGSEQILRSALETSEQVLGGEHELTMDCRSRLAEALAKLGMLDAALEMKRSALERSERVFGPEHFNTITYKADVARILSGQGKYKEAEQEFRSVLEVGERVWGSEHSENVWAMVNLAVTLGKQGARGEEQLMLQRCLDVSQRILGQDHHDTAWILFCLADNAYQQADISSAAVLYERAYRGFWKVVGPHHPETKRCFQNLQFLNQAHGIPLPNHPAATTLGVPGHRAFISTAFRRMEP</sequence>
<dbReference type="InterPro" id="IPR002182">
    <property type="entry name" value="NB-ARC"/>
</dbReference>
<dbReference type="GO" id="GO:0016787">
    <property type="term" value="F:hydrolase activity"/>
    <property type="evidence" value="ECO:0007669"/>
    <property type="project" value="UniProtKB-KW"/>
</dbReference>